<evidence type="ECO:0000313" key="10">
    <source>
        <dbReference type="EMBL" id="GAA5519963.1"/>
    </source>
</evidence>
<keyword evidence="7 9" id="KW-0472">Membrane</keyword>
<keyword evidence="11" id="KW-1185">Reference proteome</keyword>
<dbReference type="PRINTS" id="PR00783">
    <property type="entry name" value="MINTRINSICP"/>
</dbReference>
<keyword evidence="3 8" id="KW-0813">Transport</keyword>
<feature type="transmembrane region" description="Helical" evidence="9">
    <location>
        <begin position="196"/>
        <end position="217"/>
    </location>
</feature>
<evidence type="ECO:0000256" key="7">
    <source>
        <dbReference type="ARBA" id="ARBA00023136"/>
    </source>
</evidence>
<feature type="transmembrane region" description="Helical" evidence="9">
    <location>
        <begin position="163"/>
        <end position="184"/>
    </location>
</feature>
<dbReference type="Pfam" id="PF00230">
    <property type="entry name" value="MIP"/>
    <property type="match status" value="1"/>
</dbReference>
<gene>
    <name evidence="10" type="primary">aqpZ2</name>
    <name evidence="10" type="ORF">Lsed01_02424</name>
</gene>
<organism evidence="10 11">
    <name type="scientific">Demequina sediminis</name>
    <dbReference type="NCBI Taxonomy" id="1930058"/>
    <lineage>
        <taxon>Bacteria</taxon>
        <taxon>Bacillati</taxon>
        <taxon>Actinomycetota</taxon>
        <taxon>Actinomycetes</taxon>
        <taxon>Micrococcales</taxon>
        <taxon>Demequinaceae</taxon>
        <taxon>Demequina</taxon>
    </lineage>
</organism>
<evidence type="ECO:0000256" key="4">
    <source>
        <dbReference type="ARBA" id="ARBA00022475"/>
    </source>
</evidence>
<evidence type="ECO:0000256" key="8">
    <source>
        <dbReference type="RuleBase" id="RU000477"/>
    </source>
</evidence>
<comment type="subcellular location">
    <subcellularLocation>
        <location evidence="1">Cell membrane</location>
        <topology evidence="1">Multi-pass membrane protein</topology>
    </subcellularLocation>
</comment>
<accession>A0ABP9WL50</accession>
<dbReference type="InterPro" id="IPR034294">
    <property type="entry name" value="Aquaporin_transptr"/>
</dbReference>
<proteinExistence type="inferred from homology"/>
<feature type="transmembrane region" description="Helical" evidence="9">
    <location>
        <begin position="237"/>
        <end position="258"/>
    </location>
</feature>
<dbReference type="SUPFAM" id="SSF81338">
    <property type="entry name" value="Aquaporin-like"/>
    <property type="match status" value="1"/>
</dbReference>
<feature type="transmembrane region" description="Helical" evidence="9">
    <location>
        <begin position="111"/>
        <end position="133"/>
    </location>
</feature>
<sequence>MSNAPFEHEHTQAVPDQIEFTEDLTEEVWVEDTSGPGLVARMTAEAVGTFIFILLALTVAVFTDSKVLVLLGFAVPLWAMIVMFGGVSGGHFNPAVSVGVWIAGRFPGRDVAPYILAQVMGASAAGATLWALLGSNPQVTDARTIVNSVAIGFADHSPTQFPWGAGFAVEVIATAIFVGVILAATSVRAVKNLAPVTIGLTLGALLMFAIPFTNGALNPARATGAALFAETWALEQLWLFWLAPVIGGAIAGLLVRAFGPEEDIERIEVIEVVEEIHEV</sequence>
<dbReference type="PANTHER" id="PTHR19139:SF199">
    <property type="entry name" value="MIP17260P"/>
    <property type="match status" value="1"/>
</dbReference>
<dbReference type="Proteomes" id="UP001426770">
    <property type="component" value="Unassembled WGS sequence"/>
</dbReference>
<comment type="similarity">
    <text evidence="2 8">Belongs to the MIP/aquaporin (TC 1.A.8) family.</text>
</comment>
<evidence type="ECO:0000256" key="3">
    <source>
        <dbReference type="ARBA" id="ARBA00022448"/>
    </source>
</evidence>
<dbReference type="PROSITE" id="PS00221">
    <property type="entry name" value="MIP"/>
    <property type="match status" value="1"/>
</dbReference>
<evidence type="ECO:0000256" key="1">
    <source>
        <dbReference type="ARBA" id="ARBA00004651"/>
    </source>
</evidence>
<keyword evidence="4" id="KW-1003">Cell membrane</keyword>
<comment type="caution">
    <text evidence="10">The sequence shown here is derived from an EMBL/GenBank/DDBJ whole genome shotgun (WGS) entry which is preliminary data.</text>
</comment>
<dbReference type="InterPro" id="IPR023271">
    <property type="entry name" value="Aquaporin-like"/>
</dbReference>
<dbReference type="PANTHER" id="PTHR19139">
    <property type="entry name" value="AQUAPORIN TRANSPORTER"/>
    <property type="match status" value="1"/>
</dbReference>
<reference evidence="10 11" key="1">
    <citation type="submission" date="2024-02" db="EMBL/GenBank/DDBJ databases">
        <title>Lysinimicrobium sediminis NBRC 112286.</title>
        <authorList>
            <person name="Ichikawa N."/>
            <person name="Katano-Makiyama Y."/>
            <person name="Hidaka K."/>
        </authorList>
    </citation>
    <scope>NUCLEOTIDE SEQUENCE [LARGE SCALE GENOMIC DNA]</scope>
    <source>
        <strain evidence="10 11">NBRC 112286</strain>
    </source>
</reference>
<dbReference type="InterPro" id="IPR000425">
    <property type="entry name" value="MIP"/>
</dbReference>
<protein>
    <submittedName>
        <fullName evidence="10">Aquaporin Z 2</fullName>
    </submittedName>
</protein>
<feature type="transmembrane region" description="Helical" evidence="9">
    <location>
        <begin position="44"/>
        <end position="62"/>
    </location>
</feature>
<evidence type="ECO:0000313" key="11">
    <source>
        <dbReference type="Proteomes" id="UP001426770"/>
    </source>
</evidence>
<keyword evidence="6 9" id="KW-1133">Transmembrane helix</keyword>
<dbReference type="Gene3D" id="1.20.1080.10">
    <property type="entry name" value="Glycerol uptake facilitator protein"/>
    <property type="match status" value="1"/>
</dbReference>
<dbReference type="RefSeq" id="WP_286215118.1">
    <property type="nucleotide sequence ID" value="NZ_AP027736.1"/>
</dbReference>
<evidence type="ECO:0000256" key="2">
    <source>
        <dbReference type="ARBA" id="ARBA00006175"/>
    </source>
</evidence>
<name>A0ABP9WL50_9MICO</name>
<evidence type="ECO:0000256" key="5">
    <source>
        <dbReference type="ARBA" id="ARBA00022692"/>
    </source>
</evidence>
<dbReference type="EMBL" id="BAABRR010000016">
    <property type="protein sequence ID" value="GAA5519963.1"/>
    <property type="molecule type" value="Genomic_DNA"/>
</dbReference>
<evidence type="ECO:0000256" key="6">
    <source>
        <dbReference type="ARBA" id="ARBA00022989"/>
    </source>
</evidence>
<feature type="transmembrane region" description="Helical" evidence="9">
    <location>
        <begin position="68"/>
        <end position="90"/>
    </location>
</feature>
<dbReference type="InterPro" id="IPR022357">
    <property type="entry name" value="MIP_CS"/>
</dbReference>
<keyword evidence="5 8" id="KW-0812">Transmembrane</keyword>
<evidence type="ECO:0000256" key="9">
    <source>
        <dbReference type="SAM" id="Phobius"/>
    </source>
</evidence>